<dbReference type="NCBIfam" id="TIGR00756">
    <property type="entry name" value="PPR"/>
    <property type="match status" value="8"/>
</dbReference>
<gene>
    <name evidence="3" type="ORF">TEA_004599</name>
</gene>
<dbReference type="Proteomes" id="UP000306102">
    <property type="component" value="Unassembled WGS sequence"/>
</dbReference>
<feature type="repeat" description="PPR" evidence="2">
    <location>
        <begin position="431"/>
        <end position="465"/>
    </location>
</feature>
<accession>A0A4S4F225</accession>
<dbReference type="Pfam" id="PF20431">
    <property type="entry name" value="E_motif"/>
    <property type="match status" value="1"/>
</dbReference>
<evidence type="ECO:0000256" key="2">
    <source>
        <dbReference type="PROSITE-ProRule" id="PRU00708"/>
    </source>
</evidence>
<evidence type="ECO:0000313" key="3">
    <source>
        <dbReference type="EMBL" id="THG23520.1"/>
    </source>
</evidence>
<dbReference type="PROSITE" id="PS51375">
    <property type="entry name" value="PPR"/>
    <property type="match status" value="6"/>
</dbReference>
<dbReference type="InterPro" id="IPR046960">
    <property type="entry name" value="PPR_At4g14850-like_plant"/>
</dbReference>
<dbReference type="GO" id="GO:0003723">
    <property type="term" value="F:RNA binding"/>
    <property type="evidence" value="ECO:0007669"/>
    <property type="project" value="InterPro"/>
</dbReference>
<dbReference type="InterPro" id="IPR002885">
    <property type="entry name" value="PPR_rpt"/>
</dbReference>
<dbReference type="FunFam" id="1.25.40.10:FF:001097">
    <property type="entry name" value="Pentatricopeptide repeat-containing protein At4g22760"/>
    <property type="match status" value="1"/>
</dbReference>
<protein>
    <recommendedName>
        <fullName evidence="5">Pentatricopeptide repeat-containing protein</fullName>
    </recommendedName>
</protein>
<dbReference type="STRING" id="542762.A0A4S4F225"/>
<feature type="repeat" description="PPR" evidence="2">
    <location>
        <begin position="396"/>
        <end position="430"/>
    </location>
</feature>
<dbReference type="InterPro" id="IPR046848">
    <property type="entry name" value="E_motif"/>
</dbReference>
<feature type="repeat" description="PPR" evidence="2">
    <location>
        <begin position="68"/>
        <end position="102"/>
    </location>
</feature>
<evidence type="ECO:0000313" key="4">
    <source>
        <dbReference type="Proteomes" id="UP000306102"/>
    </source>
</evidence>
<evidence type="ECO:0008006" key="5">
    <source>
        <dbReference type="Google" id="ProtNLM"/>
    </source>
</evidence>
<feature type="repeat" description="PPR" evidence="2">
    <location>
        <begin position="169"/>
        <end position="199"/>
    </location>
</feature>
<sequence>MVVSKLGSLLNHSLTVNQAKQIQALILVNGLYHLEPLIIRQVLISTPHFSQITTQYVRLILHHMQNPDVFSWSCTIRFLSQHNQFREAFSLYVQMQRLVSCPSSFAISSSLKACARIGYEMGGISIHAQVHKFGFCGVVYVQTALVDFYSKLGSTGIARKVFDEMVGKNVVSWNSMLSGYLRSGDLAMAHSVFDEMPKKDVVSWNSMISGYGREGNMEQACALFRLMPERNIASWNAMISGYVDCRKIELARSFFDAMPRRNTVSWITMISGYSKCGDVESAREVFDQMGEKDLLLYNAMIACYAQNSRSKEALQLFNKMLEPDVNIQPDKMTFASVISACSQLGDLRFVSWIDSYMNQLGIGMDDHLATALIDLYAKCGSIDKAYNLFRGLQKKDLVAYTAMILGCGINGRANDAIKLFEEMMDVQIYPNLVTFTGILTAYNHVGLVEEGYNCFISMQKHGLVPSADHYGIMVDLLGRAGRLDEAYQLIKSMPMQPHAGVWGALLLACSLHNNVELGEIAAKHCFELEPDTTGYRSLLASIYASVGRWDDAKSLRTDLQEKGFTKIPGCSWMEQS</sequence>
<dbReference type="Gene3D" id="1.25.40.10">
    <property type="entry name" value="Tetratricopeptide repeat domain"/>
    <property type="match status" value="5"/>
</dbReference>
<dbReference type="PANTHER" id="PTHR47926:SF545">
    <property type="entry name" value="PENTACOTRIPEPTIDE-REPEAT REGION OF PRORP DOMAIN-CONTAINING PROTEIN"/>
    <property type="match status" value="1"/>
</dbReference>
<keyword evidence="1" id="KW-0677">Repeat</keyword>
<feature type="repeat" description="PPR" evidence="2">
    <location>
        <begin position="262"/>
        <end position="296"/>
    </location>
</feature>
<dbReference type="EMBL" id="SDRB02000262">
    <property type="protein sequence ID" value="THG23520.1"/>
    <property type="molecule type" value="Genomic_DNA"/>
</dbReference>
<dbReference type="InterPro" id="IPR011990">
    <property type="entry name" value="TPR-like_helical_dom_sf"/>
</dbReference>
<proteinExistence type="predicted"/>
<name>A0A4S4F225_CAMSN</name>
<keyword evidence="4" id="KW-1185">Reference proteome</keyword>
<dbReference type="Pfam" id="PF12854">
    <property type="entry name" value="PPR_1"/>
    <property type="match status" value="1"/>
</dbReference>
<dbReference type="AlphaFoldDB" id="A0A4S4F225"/>
<dbReference type="FunFam" id="1.25.40.10:FF:001358">
    <property type="entry name" value="Pentatricopeptide repeat-containing protein isoform A"/>
    <property type="match status" value="1"/>
</dbReference>
<dbReference type="Pfam" id="PF13041">
    <property type="entry name" value="PPR_2"/>
    <property type="match status" value="3"/>
</dbReference>
<reference evidence="3 4" key="1">
    <citation type="journal article" date="2018" name="Proc. Natl. Acad. Sci. U.S.A.">
        <title>Draft genome sequence of Camellia sinensis var. sinensis provides insights into the evolution of the tea genome and tea quality.</title>
        <authorList>
            <person name="Wei C."/>
            <person name="Yang H."/>
            <person name="Wang S."/>
            <person name="Zhao J."/>
            <person name="Liu C."/>
            <person name="Gao L."/>
            <person name="Xia E."/>
            <person name="Lu Y."/>
            <person name="Tai Y."/>
            <person name="She G."/>
            <person name="Sun J."/>
            <person name="Cao H."/>
            <person name="Tong W."/>
            <person name="Gao Q."/>
            <person name="Li Y."/>
            <person name="Deng W."/>
            <person name="Jiang X."/>
            <person name="Wang W."/>
            <person name="Chen Q."/>
            <person name="Zhang S."/>
            <person name="Li H."/>
            <person name="Wu J."/>
            <person name="Wang P."/>
            <person name="Li P."/>
            <person name="Shi C."/>
            <person name="Zheng F."/>
            <person name="Jian J."/>
            <person name="Huang B."/>
            <person name="Shan D."/>
            <person name="Shi M."/>
            <person name="Fang C."/>
            <person name="Yue Y."/>
            <person name="Li F."/>
            <person name="Li D."/>
            <person name="Wei S."/>
            <person name="Han B."/>
            <person name="Jiang C."/>
            <person name="Yin Y."/>
            <person name="Xia T."/>
            <person name="Zhang Z."/>
            <person name="Bennetzen J.L."/>
            <person name="Zhao S."/>
            <person name="Wan X."/>
        </authorList>
    </citation>
    <scope>NUCLEOTIDE SEQUENCE [LARGE SCALE GENOMIC DNA]</scope>
    <source>
        <strain evidence="4">cv. Shuchazao</strain>
        <tissue evidence="3">Leaf</tissue>
    </source>
</reference>
<evidence type="ECO:0000256" key="1">
    <source>
        <dbReference type="ARBA" id="ARBA00022737"/>
    </source>
</evidence>
<dbReference type="Pfam" id="PF01535">
    <property type="entry name" value="PPR"/>
    <property type="match status" value="4"/>
</dbReference>
<organism evidence="3 4">
    <name type="scientific">Camellia sinensis var. sinensis</name>
    <name type="common">China tea</name>
    <dbReference type="NCBI Taxonomy" id="542762"/>
    <lineage>
        <taxon>Eukaryota</taxon>
        <taxon>Viridiplantae</taxon>
        <taxon>Streptophyta</taxon>
        <taxon>Embryophyta</taxon>
        <taxon>Tracheophyta</taxon>
        <taxon>Spermatophyta</taxon>
        <taxon>Magnoliopsida</taxon>
        <taxon>eudicotyledons</taxon>
        <taxon>Gunneridae</taxon>
        <taxon>Pentapetalae</taxon>
        <taxon>asterids</taxon>
        <taxon>Ericales</taxon>
        <taxon>Theaceae</taxon>
        <taxon>Camellia</taxon>
    </lineage>
</organism>
<dbReference type="GO" id="GO:0009451">
    <property type="term" value="P:RNA modification"/>
    <property type="evidence" value="ECO:0007669"/>
    <property type="project" value="InterPro"/>
</dbReference>
<comment type="caution">
    <text evidence="3">The sequence shown here is derived from an EMBL/GenBank/DDBJ whole genome shotgun (WGS) entry which is preliminary data.</text>
</comment>
<dbReference type="SUPFAM" id="SSF48452">
    <property type="entry name" value="TPR-like"/>
    <property type="match status" value="2"/>
</dbReference>
<feature type="repeat" description="PPR" evidence="2">
    <location>
        <begin position="200"/>
        <end position="234"/>
    </location>
</feature>
<dbReference type="PANTHER" id="PTHR47926">
    <property type="entry name" value="PENTATRICOPEPTIDE REPEAT-CONTAINING PROTEIN"/>
    <property type="match status" value="1"/>
</dbReference>